<dbReference type="OrthoDB" id="3548913at2759"/>
<comment type="caution">
    <text evidence="2">The sequence shown here is derived from an EMBL/GenBank/DDBJ whole genome shotgun (WGS) entry which is preliminary data.</text>
</comment>
<evidence type="ECO:0000256" key="1">
    <source>
        <dbReference type="SAM" id="MobiDB-lite"/>
    </source>
</evidence>
<evidence type="ECO:0000313" key="3">
    <source>
        <dbReference type="Proteomes" id="UP000698800"/>
    </source>
</evidence>
<feature type="compositionally biased region" description="Acidic residues" evidence="1">
    <location>
        <begin position="749"/>
        <end position="767"/>
    </location>
</feature>
<dbReference type="PANTHER" id="PTHR42064">
    <property type="entry name" value="YALI0F28677P"/>
    <property type="match status" value="1"/>
</dbReference>
<sequence length="1718" mass="191223">MSVSSRSPTPSPPVELLESSSEFTVRSKSPGRSPSPSAKPSKMNGGYGRNTCPATTISQRPLNPTSNSAPAGKIPRLPLQDVSQYTDSYIYSSAVTASSTTLAELAHLVRLQAYQEQKRSHSRVRLHRCLVASALSARLARCGELAHRTLVDSFRSDEKKNFAQLYNALHDVRNSCDATRRYALLEPDLDFEKSKAPRHEKARAFSTFMHELPTKTRDELLKFIVKIRTNPDFLAGRISSLSQAELASLTAFHQSSAPVESVISSQPRGKVSAIQQNRSSAHVPTPVERLLSLHRHDPLSALLYTIFANSTGPDSAEDLRRTEVWSATCARIITEAKSGSEQFTSTVLSAWAAMREWPAKGNLELYLMRLLQDGAFLLERAEEQSTGIKPQAEQRNSKNEIAAEEFYEMAVKRLFEVLDDEPSAGGIPEGVLELGNAIIRKIEDPKKQRTAETFIVAKWFFSKFLTNAIINPEASIPYNSGNVIPANSLFQYHGIMTGHHISEYARHKILKEVVSQASKHVLDLTYNWKQAAPILPQIRTHIESILSRFRCSRPADSKPVLLPAKVITSPRETVEVQPFILVCPSDIITLANTLFPDRRPHSSSTERDTQRKTLRSVSSSLSGLSLPIQTKPQARGGADSASFISNSSSSMTSDTTSREPLLDRTDLSGEGNFSSNSYGSQDTQQNEQKATTMEEYGKKLKWEVSEMTRALGGSESTAGSCHPCAERWAVLYVSADGKDLMTRMRKDWDDEDDDDEDSPESDSEDEGHDDKSDLGREYHQLKESIVKLVEEYEIPKELAPESESKEFSNRTSTIRKQLKHNYSGKTVPSLIPENSVSLNPYRSQSQLSAMLADQRIAVPERHRQLQARSNNLRDLKQQQQHNEPPSVLLTMLEAAMNQCISRSDFVSAHLYHKTLQQLHKLSSPSLRSNGYGPLLNIFSRGSRDSIGKSASAIEEFEAWFVWLTTSQERHDAAIEEMMLRLKDLRDKMWFVTDVKHSAAYEEAKNIAVALKTMGQPPKTAQGKPASTARPRNVSKSSTTNFLLKTETQIVDLMAAPMEQGGPNKLSDEQVEMTSKWLAQCGVESYFCKGEERIHRFCLAIYRCVNKLVGDGILDAPVLWSSELYNRDKRILDSGRQKGDLFLTSVGTLSIPGDEEYETETGRSGPRSLDFVGRPTAQDLRSISSKNRSQQSFAGTTDIMDSQDYFGMPSPVLTIDSSATFWSPFQTQAQSPTGTSNIRPRTASASNDTVMLKNSESVNQDKRRFLLDLKQTLTGLLLSDLGNLVWSRGSETDTWFSGDLGEECLQRKEALDRKRKRALMKKKSMRSLRGGRIEHRSGPLETLGKAEKGQIAAPIATLEHAAPDFHSAEENSSSSDATARSSGLSAAKRAGLLEFPYNTAFRRLLHKFSTHPNPFTKLHALYELELLIVASLSSRSGRSFGNRRDTLPEVPTSPTLGAMEELAERTTSVQIPRAKNLEEAIANCEERRSHTIASGAPLRSPTGTRSPSGPPSTDMIVDVLQELFRNSDIRPKTLFRDLQFVASFVPAHVLDKTERGKAFWDAGLAALGLKQDVCRMMVEIADEVVGYHTKKRGESANASGKAEKGGPKRNDESEYAARFSMEDAARMWAITAKEGDPTAERELAIFYLTNPNLLSRVTQPLSRPKDTFTPDMMRQRNEDPSKRDPANMCVAYHWMDLSSQGGDDLAQKYLRSREEGWNS</sequence>
<feature type="compositionally biased region" description="Basic and acidic residues" evidence="1">
    <location>
        <begin position="1600"/>
        <end position="1611"/>
    </location>
</feature>
<feature type="compositionally biased region" description="Basic and acidic residues" evidence="1">
    <location>
        <begin position="1662"/>
        <end position="1684"/>
    </location>
</feature>
<feature type="region of interest" description="Disordered" evidence="1">
    <location>
        <begin position="746"/>
        <end position="777"/>
    </location>
</feature>
<feature type="region of interest" description="Disordered" evidence="1">
    <location>
        <begin position="1"/>
        <end position="75"/>
    </location>
</feature>
<feature type="region of interest" description="Disordered" evidence="1">
    <location>
        <begin position="1590"/>
        <end position="1611"/>
    </location>
</feature>
<feature type="region of interest" description="Disordered" evidence="1">
    <location>
        <begin position="1487"/>
        <end position="1511"/>
    </location>
</feature>
<gene>
    <name evidence="2" type="ORF">FGG08_000601</name>
</gene>
<dbReference type="EMBL" id="JAGHQL010000007">
    <property type="protein sequence ID" value="KAH0545302.1"/>
    <property type="molecule type" value="Genomic_DNA"/>
</dbReference>
<feature type="region of interest" description="Disordered" evidence="1">
    <location>
        <begin position="1014"/>
        <end position="1036"/>
    </location>
</feature>
<dbReference type="PANTHER" id="PTHR42064:SF1">
    <property type="entry name" value="YALI0F28677P"/>
    <property type="match status" value="1"/>
</dbReference>
<feature type="compositionally biased region" description="Low complexity" evidence="1">
    <location>
        <begin position="1498"/>
        <end position="1511"/>
    </location>
</feature>
<evidence type="ECO:0000313" key="2">
    <source>
        <dbReference type="EMBL" id="KAH0545302.1"/>
    </source>
</evidence>
<feature type="compositionally biased region" description="Polar residues" evidence="1">
    <location>
        <begin position="671"/>
        <end position="691"/>
    </location>
</feature>
<feature type="compositionally biased region" description="Low complexity" evidence="1">
    <location>
        <begin position="1"/>
        <end position="42"/>
    </location>
</feature>
<reference evidence="2" key="1">
    <citation type="submission" date="2021-03" db="EMBL/GenBank/DDBJ databases">
        <title>Comparative genomics and phylogenomic investigation of the class Geoglossomycetes provide insights into ecological specialization and systematics.</title>
        <authorList>
            <person name="Melie T."/>
            <person name="Pirro S."/>
            <person name="Miller A.N."/>
            <person name="Quandt A."/>
        </authorList>
    </citation>
    <scope>NUCLEOTIDE SEQUENCE</scope>
    <source>
        <strain evidence="2">GBOQ0MN5Z8</strain>
    </source>
</reference>
<keyword evidence="3" id="KW-1185">Reference proteome</keyword>
<proteinExistence type="predicted"/>
<name>A0A9P8IG70_9PEZI</name>
<feature type="compositionally biased region" description="Basic and acidic residues" evidence="1">
    <location>
        <begin position="656"/>
        <end position="667"/>
    </location>
</feature>
<feature type="compositionally biased region" description="Low complexity" evidence="1">
    <location>
        <begin position="615"/>
        <end position="626"/>
    </location>
</feature>
<feature type="compositionally biased region" description="Basic and acidic residues" evidence="1">
    <location>
        <begin position="596"/>
        <end position="611"/>
    </location>
</feature>
<feature type="compositionally biased region" description="Basic and acidic residues" evidence="1">
    <location>
        <begin position="768"/>
        <end position="777"/>
    </location>
</feature>
<feature type="compositionally biased region" description="Low complexity" evidence="1">
    <location>
        <begin position="640"/>
        <end position="655"/>
    </location>
</feature>
<protein>
    <submittedName>
        <fullName evidence="2">Uncharacterized protein</fullName>
    </submittedName>
</protein>
<organism evidence="2 3">
    <name type="scientific">Glutinoglossum americanum</name>
    <dbReference type="NCBI Taxonomy" id="1670608"/>
    <lineage>
        <taxon>Eukaryota</taxon>
        <taxon>Fungi</taxon>
        <taxon>Dikarya</taxon>
        <taxon>Ascomycota</taxon>
        <taxon>Pezizomycotina</taxon>
        <taxon>Geoglossomycetes</taxon>
        <taxon>Geoglossales</taxon>
        <taxon>Geoglossaceae</taxon>
        <taxon>Glutinoglossum</taxon>
    </lineage>
</organism>
<feature type="region of interest" description="Disordered" evidence="1">
    <location>
        <begin position="1225"/>
        <end position="1245"/>
    </location>
</feature>
<feature type="region of interest" description="Disordered" evidence="1">
    <location>
        <begin position="595"/>
        <end position="691"/>
    </location>
</feature>
<dbReference type="Proteomes" id="UP000698800">
    <property type="component" value="Unassembled WGS sequence"/>
</dbReference>
<feature type="region of interest" description="Disordered" evidence="1">
    <location>
        <begin position="1659"/>
        <end position="1684"/>
    </location>
</feature>
<accession>A0A9P8IG70</accession>
<feature type="compositionally biased region" description="Polar residues" evidence="1">
    <location>
        <begin position="52"/>
        <end position="69"/>
    </location>
</feature>